<proteinExistence type="predicted"/>
<evidence type="ECO:0000256" key="8">
    <source>
        <dbReference type="ARBA" id="ARBA00048679"/>
    </source>
</evidence>
<evidence type="ECO:0000313" key="10">
    <source>
        <dbReference type="EMBL" id="RMZ01931.1"/>
    </source>
</evidence>
<accession>A0A3M7GL03</accession>
<dbReference type="SMART" id="SM00220">
    <property type="entry name" value="S_TKc"/>
    <property type="match status" value="1"/>
</dbReference>
<comment type="catalytic activity">
    <reaction evidence="7">
        <text>L-threonyl-[protein] + ATP = O-phospho-L-threonyl-[protein] + ADP + H(+)</text>
        <dbReference type="Rhea" id="RHEA:46608"/>
        <dbReference type="Rhea" id="RHEA-COMP:11060"/>
        <dbReference type="Rhea" id="RHEA-COMP:11605"/>
        <dbReference type="ChEBI" id="CHEBI:15378"/>
        <dbReference type="ChEBI" id="CHEBI:30013"/>
        <dbReference type="ChEBI" id="CHEBI:30616"/>
        <dbReference type="ChEBI" id="CHEBI:61977"/>
        <dbReference type="ChEBI" id="CHEBI:456216"/>
        <dbReference type="EC" id="2.7.11.1"/>
    </reaction>
</comment>
<organism evidence="10 11">
    <name type="scientific">Hortaea werneckii</name>
    <name type="common">Black yeast</name>
    <name type="synonym">Cladosporium werneckii</name>
    <dbReference type="NCBI Taxonomy" id="91943"/>
    <lineage>
        <taxon>Eukaryota</taxon>
        <taxon>Fungi</taxon>
        <taxon>Dikarya</taxon>
        <taxon>Ascomycota</taxon>
        <taxon>Pezizomycotina</taxon>
        <taxon>Dothideomycetes</taxon>
        <taxon>Dothideomycetidae</taxon>
        <taxon>Mycosphaerellales</taxon>
        <taxon>Teratosphaeriaceae</taxon>
        <taxon>Hortaea</taxon>
    </lineage>
</organism>
<dbReference type="AlphaFoldDB" id="A0A3M7GL03"/>
<evidence type="ECO:0000313" key="11">
    <source>
        <dbReference type="Proteomes" id="UP000281468"/>
    </source>
</evidence>
<dbReference type="Proteomes" id="UP000281468">
    <property type="component" value="Unassembled WGS sequence"/>
</dbReference>
<dbReference type="SUPFAM" id="SSF56112">
    <property type="entry name" value="Protein kinase-like (PK-like)"/>
    <property type="match status" value="1"/>
</dbReference>
<evidence type="ECO:0000256" key="5">
    <source>
        <dbReference type="ARBA" id="ARBA00022777"/>
    </source>
</evidence>
<evidence type="ECO:0000256" key="1">
    <source>
        <dbReference type="ARBA" id="ARBA00012513"/>
    </source>
</evidence>
<name>A0A3M7GL03_HORWE</name>
<sequence length="342" mass="37706">MRASSWIPSFIRGPSKSSKVRSHQKCPLEASFAAHHSQFHCEIEGEALHRYKTGGYHPIHIGDTVNGGRYKIRHKLGWGGYGTSWLAFDKSFECYAAIKVNVSELGNCREADVHRHLAKSTSSDPGREAIVDLLEDFTLHGPNGKHGCLVTEVLGPSVPFAIERLPDNRLPGKVAWQAVRDITKALAYVHSEGIVYGGSCLGLLFFPAALTNILIDLHPGNVLFAGDRFNAQLSTDISKVMGRSVRADVHATRYSPSLPKYMVEPFSFPPSSYQYQDGEPSFKLIDFGSSFFPGQTPPKMRCPLPFRAPEAVAQRDWGMAADMWSLGCTVSIKIARQQGHHG</sequence>
<keyword evidence="6" id="KW-0067">ATP-binding</keyword>
<keyword evidence="2" id="KW-0723">Serine/threonine-protein kinase</keyword>
<dbReference type="InterPro" id="IPR011009">
    <property type="entry name" value="Kinase-like_dom_sf"/>
</dbReference>
<evidence type="ECO:0000256" key="2">
    <source>
        <dbReference type="ARBA" id="ARBA00022527"/>
    </source>
</evidence>
<comment type="caution">
    <text evidence="10">The sequence shown here is derived from an EMBL/GenBank/DDBJ whole genome shotgun (WGS) entry which is preliminary data.</text>
</comment>
<keyword evidence="4" id="KW-0547">Nucleotide-binding</keyword>
<dbReference type="EC" id="2.7.11.1" evidence="1"/>
<dbReference type="Gene3D" id="3.30.200.20">
    <property type="entry name" value="Phosphorylase Kinase, domain 1"/>
    <property type="match status" value="1"/>
</dbReference>
<gene>
    <name evidence="10" type="ORF">D0862_06199</name>
</gene>
<comment type="catalytic activity">
    <reaction evidence="8">
        <text>L-seryl-[protein] + ATP = O-phospho-L-seryl-[protein] + ADP + H(+)</text>
        <dbReference type="Rhea" id="RHEA:17989"/>
        <dbReference type="Rhea" id="RHEA-COMP:9863"/>
        <dbReference type="Rhea" id="RHEA-COMP:11604"/>
        <dbReference type="ChEBI" id="CHEBI:15378"/>
        <dbReference type="ChEBI" id="CHEBI:29999"/>
        <dbReference type="ChEBI" id="CHEBI:30616"/>
        <dbReference type="ChEBI" id="CHEBI:83421"/>
        <dbReference type="ChEBI" id="CHEBI:456216"/>
        <dbReference type="EC" id="2.7.11.1"/>
    </reaction>
</comment>
<dbReference type="EMBL" id="QWIQ01000174">
    <property type="protein sequence ID" value="RMZ01931.1"/>
    <property type="molecule type" value="Genomic_DNA"/>
</dbReference>
<evidence type="ECO:0000256" key="7">
    <source>
        <dbReference type="ARBA" id="ARBA00047899"/>
    </source>
</evidence>
<dbReference type="PANTHER" id="PTHR47634:SF9">
    <property type="entry name" value="PROTEIN KINASE DOMAIN-CONTAINING PROTEIN-RELATED"/>
    <property type="match status" value="1"/>
</dbReference>
<protein>
    <recommendedName>
        <fullName evidence="1">non-specific serine/threonine protein kinase</fullName>
        <ecNumber evidence="1">2.7.11.1</ecNumber>
    </recommendedName>
</protein>
<evidence type="ECO:0000256" key="3">
    <source>
        <dbReference type="ARBA" id="ARBA00022679"/>
    </source>
</evidence>
<evidence type="ECO:0000256" key="6">
    <source>
        <dbReference type="ARBA" id="ARBA00022840"/>
    </source>
</evidence>
<dbReference type="InterPro" id="IPR000719">
    <property type="entry name" value="Prot_kinase_dom"/>
</dbReference>
<dbReference type="Gene3D" id="1.10.510.10">
    <property type="entry name" value="Transferase(Phosphotransferase) domain 1"/>
    <property type="match status" value="1"/>
</dbReference>
<dbReference type="GO" id="GO:0050684">
    <property type="term" value="P:regulation of mRNA processing"/>
    <property type="evidence" value="ECO:0007669"/>
    <property type="project" value="TreeGrafter"/>
</dbReference>
<evidence type="ECO:0000256" key="4">
    <source>
        <dbReference type="ARBA" id="ARBA00022741"/>
    </source>
</evidence>
<feature type="domain" description="Protein kinase" evidence="9">
    <location>
        <begin position="70"/>
        <end position="342"/>
    </location>
</feature>
<dbReference type="InterPro" id="IPR051334">
    <property type="entry name" value="SRPK"/>
</dbReference>
<keyword evidence="3" id="KW-0808">Transferase</keyword>
<reference evidence="10 11" key="1">
    <citation type="journal article" date="2018" name="BMC Genomics">
        <title>Genomic evidence for intraspecific hybridization in a clonal and extremely halotolerant yeast.</title>
        <authorList>
            <person name="Gostincar C."/>
            <person name="Stajich J.E."/>
            <person name="Zupancic J."/>
            <person name="Zalar P."/>
            <person name="Gunde-Cimerman N."/>
        </authorList>
    </citation>
    <scope>NUCLEOTIDE SEQUENCE [LARGE SCALE GENOMIC DNA]</scope>
    <source>
        <strain evidence="10 11">EXF-171</strain>
    </source>
</reference>
<keyword evidence="5" id="KW-0418">Kinase</keyword>
<dbReference type="GO" id="GO:0004674">
    <property type="term" value="F:protein serine/threonine kinase activity"/>
    <property type="evidence" value="ECO:0007669"/>
    <property type="project" value="UniProtKB-KW"/>
</dbReference>
<dbReference type="PROSITE" id="PS50011">
    <property type="entry name" value="PROTEIN_KINASE_DOM"/>
    <property type="match status" value="1"/>
</dbReference>
<evidence type="ECO:0000259" key="9">
    <source>
        <dbReference type="PROSITE" id="PS50011"/>
    </source>
</evidence>
<dbReference type="GO" id="GO:0005524">
    <property type="term" value="F:ATP binding"/>
    <property type="evidence" value="ECO:0007669"/>
    <property type="project" value="UniProtKB-KW"/>
</dbReference>
<dbReference type="PANTHER" id="PTHR47634">
    <property type="entry name" value="PROTEIN KINASE DOMAIN-CONTAINING PROTEIN-RELATED"/>
    <property type="match status" value="1"/>
</dbReference>
<dbReference type="GO" id="GO:0000245">
    <property type="term" value="P:spliceosomal complex assembly"/>
    <property type="evidence" value="ECO:0007669"/>
    <property type="project" value="TreeGrafter"/>
</dbReference>